<evidence type="ECO:0000256" key="2">
    <source>
        <dbReference type="ARBA" id="ARBA00022833"/>
    </source>
</evidence>
<evidence type="ECO:0000256" key="4">
    <source>
        <dbReference type="ARBA" id="ARBA00023186"/>
    </source>
</evidence>
<dbReference type="Gene3D" id="3.55.30.10">
    <property type="entry name" value="Hsp33 domain"/>
    <property type="match status" value="1"/>
</dbReference>
<dbReference type="SUPFAM" id="SSF118352">
    <property type="entry name" value="HSP33 redox switch-like"/>
    <property type="match status" value="1"/>
</dbReference>
<evidence type="ECO:0000256" key="1">
    <source>
        <dbReference type="ARBA" id="ARBA00022490"/>
    </source>
</evidence>
<name>A0A3B0UXN5_9ZZZZ</name>
<keyword evidence="3" id="KW-1015">Disulfide bond</keyword>
<keyword evidence="4" id="KW-0143">Chaperone</keyword>
<dbReference type="GO" id="GO:0044183">
    <property type="term" value="F:protein folding chaperone"/>
    <property type="evidence" value="ECO:0007669"/>
    <property type="project" value="TreeGrafter"/>
</dbReference>
<dbReference type="EMBL" id="UOEU01000035">
    <property type="protein sequence ID" value="VAW30227.1"/>
    <property type="molecule type" value="Genomic_DNA"/>
</dbReference>
<protein>
    <submittedName>
        <fullName evidence="6">33 kDa chaperonin HslO</fullName>
    </submittedName>
</protein>
<keyword evidence="2" id="KW-0862">Zinc</keyword>
<dbReference type="Pfam" id="PF01430">
    <property type="entry name" value="HSP33"/>
    <property type="match status" value="1"/>
</dbReference>
<keyword evidence="5" id="KW-0676">Redox-active center</keyword>
<proteinExistence type="inferred from homology"/>
<dbReference type="InterPro" id="IPR016154">
    <property type="entry name" value="Heat_shock_Hsp33_C"/>
</dbReference>
<organism evidence="6">
    <name type="scientific">hydrothermal vent metagenome</name>
    <dbReference type="NCBI Taxonomy" id="652676"/>
    <lineage>
        <taxon>unclassified sequences</taxon>
        <taxon>metagenomes</taxon>
        <taxon>ecological metagenomes</taxon>
    </lineage>
</organism>
<dbReference type="GO" id="GO:0005737">
    <property type="term" value="C:cytoplasm"/>
    <property type="evidence" value="ECO:0007669"/>
    <property type="project" value="InterPro"/>
</dbReference>
<dbReference type="InterPro" id="IPR016153">
    <property type="entry name" value="Heat_shock_Hsp33_N"/>
</dbReference>
<dbReference type="PANTHER" id="PTHR30111:SF1">
    <property type="entry name" value="33 KDA CHAPERONIN"/>
    <property type="match status" value="1"/>
</dbReference>
<dbReference type="PIRSF" id="PIRSF005261">
    <property type="entry name" value="Heat_shock_Hsp33"/>
    <property type="match status" value="1"/>
</dbReference>
<sequence length="289" mass="31709">MEDYLVRALARDAGVRVIVAANTQLAYEACERHGTFPTSTVALAHALTGAALMGSLLKTRQRIAMKFEGNGPLKKILVESDNYGRIRGYVSDPMLDLPEPDQENVSAALGDAGLLTVVKDVLLPKLTESSVPLESGNIAVGLTFFLNQSEQIPSLIDISHQLDEDGNLQIAGGLLVQALPPYESDTVQQLRGNIQELPPVADLLHSDKTPEEITTLIFAEMPYKLLEKRPLHFECGCSRARSEQALISMGIKEIENIIASEGKATVDCHFCHEQYVFNREELEDLLKSL</sequence>
<dbReference type="HAMAP" id="MF_00117">
    <property type="entry name" value="HslO"/>
    <property type="match status" value="1"/>
</dbReference>
<dbReference type="SUPFAM" id="SSF64397">
    <property type="entry name" value="Hsp33 domain"/>
    <property type="match status" value="1"/>
</dbReference>
<dbReference type="AlphaFoldDB" id="A0A3B0UXN5"/>
<dbReference type="NCBIfam" id="NF001033">
    <property type="entry name" value="PRK00114.1"/>
    <property type="match status" value="1"/>
</dbReference>
<dbReference type="GO" id="GO:0042026">
    <property type="term" value="P:protein refolding"/>
    <property type="evidence" value="ECO:0007669"/>
    <property type="project" value="TreeGrafter"/>
</dbReference>
<gene>
    <name evidence="6" type="ORF">MNBD_CHLOROFLEXI01-3053</name>
</gene>
<dbReference type="PANTHER" id="PTHR30111">
    <property type="entry name" value="33 KDA CHAPERONIN"/>
    <property type="match status" value="1"/>
</dbReference>
<accession>A0A3B0UXN5</accession>
<evidence type="ECO:0000313" key="6">
    <source>
        <dbReference type="EMBL" id="VAW30227.1"/>
    </source>
</evidence>
<dbReference type="InterPro" id="IPR000397">
    <property type="entry name" value="Heat_shock_Hsp33"/>
</dbReference>
<evidence type="ECO:0000256" key="5">
    <source>
        <dbReference type="ARBA" id="ARBA00023284"/>
    </source>
</evidence>
<dbReference type="Gene3D" id="3.90.1280.10">
    <property type="entry name" value="HSP33 redox switch-like"/>
    <property type="match status" value="1"/>
</dbReference>
<evidence type="ECO:0000256" key="3">
    <source>
        <dbReference type="ARBA" id="ARBA00023157"/>
    </source>
</evidence>
<keyword evidence="1" id="KW-0963">Cytoplasm</keyword>
<reference evidence="6" key="1">
    <citation type="submission" date="2018-06" db="EMBL/GenBank/DDBJ databases">
        <authorList>
            <person name="Zhirakovskaya E."/>
        </authorList>
    </citation>
    <scope>NUCLEOTIDE SEQUENCE</scope>
</reference>
<dbReference type="GO" id="GO:0051082">
    <property type="term" value="F:unfolded protein binding"/>
    <property type="evidence" value="ECO:0007669"/>
    <property type="project" value="InterPro"/>
</dbReference>
<dbReference type="CDD" id="cd00498">
    <property type="entry name" value="Hsp33"/>
    <property type="match status" value="1"/>
</dbReference>